<organism evidence="1 2">
    <name type="scientific">Candidatus Uhrbacteria bacterium RIFCSPLOWO2_02_FULL_49_11</name>
    <dbReference type="NCBI Taxonomy" id="1802409"/>
    <lineage>
        <taxon>Bacteria</taxon>
        <taxon>Candidatus Uhriibacteriota</taxon>
    </lineage>
</organism>
<reference evidence="1 2" key="1">
    <citation type="journal article" date="2016" name="Nat. Commun.">
        <title>Thousands of microbial genomes shed light on interconnected biogeochemical processes in an aquifer system.</title>
        <authorList>
            <person name="Anantharaman K."/>
            <person name="Brown C.T."/>
            <person name="Hug L.A."/>
            <person name="Sharon I."/>
            <person name="Castelle C.J."/>
            <person name="Probst A.J."/>
            <person name="Thomas B.C."/>
            <person name="Singh A."/>
            <person name="Wilkins M.J."/>
            <person name="Karaoz U."/>
            <person name="Brodie E.L."/>
            <person name="Williams K.H."/>
            <person name="Hubbard S.S."/>
            <person name="Banfield J.F."/>
        </authorList>
    </citation>
    <scope>NUCLEOTIDE SEQUENCE [LARGE SCALE GENOMIC DNA]</scope>
</reference>
<dbReference type="Pfam" id="PF19927">
    <property type="entry name" value="DUF6390"/>
    <property type="match status" value="2"/>
</dbReference>
<dbReference type="EMBL" id="MGER01000027">
    <property type="protein sequence ID" value="OGL88529.1"/>
    <property type="molecule type" value="Genomic_DNA"/>
</dbReference>
<sequence>MIDGVSRCARYSFGPNRLHLCGPDANREVLAYLAARESDQGLENLLHKFKTLYPYLALIAHANGIADPFDERVVESYWLGNELFSSITPQMLLTHFTDKLKLKKRLTARNFSHLTATLQYHPLPHHNFHVFNVWQRTGHAETEHTLESMDKCRVSWGRVTLIDGPFITVSRQPLIRSHCHPALDAGSRQKKQNWNSSRLILSSPVPYRITRRLDDDSLMEEVKLGDTISIHWDMPCEILTSTQLRNLKHYTRLSLSYSL</sequence>
<evidence type="ECO:0000313" key="1">
    <source>
        <dbReference type="EMBL" id="OGL88529.1"/>
    </source>
</evidence>
<comment type="caution">
    <text evidence="1">The sequence shown here is derived from an EMBL/GenBank/DDBJ whole genome shotgun (WGS) entry which is preliminary data.</text>
</comment>
<dbReference type="InterPro" id="IPR045660">
    <property type="entry name" value="DUF6390"/>
</dbReference>
<evidence type="ECO:0000313" key="2">
    <source>
        <dbReference type="Proteomes" id="UP000178264"/>
    </source>
</evidence>
<dbReference type="Proteomes" id="UP000178264">
    <property type="component" value="Unassembled WGS sequence"/>
</dbReference>
<gene>
    <name evidence="1" type="ORF">A3I42_00075</name>
</gene>
<name>A0A1F7VDE0_9BACT</name>
<dbReference type="AlphaFoldDB" id="A0A1F7VDE0"/>
<proteinExistence type="predicted"/>
<accession>A0A1F7VDE0</accession>
<protein>
    <submittedName>
        <fullName evidence="1">Uncharacterized protein</fullName>
    </submittedName>
</protein>